<evidence type="ECO:0000256" key="1">
    <source>
        <dbReference type="SAM" id="SignalP"/>
    </source>
</evidence>
<dbReference type="Proteomes" id="UP001208692">
    <property type="component" value="Unassembled WGS sequence"/>
</dbReference>
<feature type="chain" id="PRO_5043450414" description="Lipoprotein" evidence="1">
    <location>
        <begin position="22"/>
        <end position="170"/>
    </location>
</feature>
<sequence length="170" mass="19009">MKNIYLFFGFFALILSVTLTSCGDGNLCYIDNPTDKELSITLDEQTMSIAPFETKKMKLSSGTHSLKLKNGDGKKFEITEKSLINPTESMYCIETVVYGQGATTNKTVVIDDYEFEGNITIHSDIIIPIGKVDLFLNTPFPSEVTTSRGGVSKKMTKIFRKADFLKEYTE</sequence>
<dbReference type="Proteomes" id="UP001207736">
    <property type="component" value="Unassembled WGS sequence"/>
</dbReference>
<dbReference type="EMBL" id="BQKB01000009">
    <property type="protein sequence ID" value="GJM52118.1"/>
    <property type="molecule type" value="Genomic_DNA"/>
</dbReference>
<gene>
    <name evidence="2" type="ORF">RCZ15_14870</name>
    <name evidence="3" type="ORF">RCZ16_04360</name>
</gene>
<accession>A0AAV5AVE9</accession>
<protein>
    <recommendedName>
        <fullName evidence="6">Lipoprotein</fullName>
    </recommendedName>
</protein>
<evidence type="ECO:0000313" key="2">
    <source>
        <dbReference type="EMBL" id="GJM50514.1"/>
    </source>
</evidence>
<reference evidence="2 5" key="1">
    <citation type="submission" date="2021-11" db="EMBL/GenBank/DDBJ databases">
        <title>Draft genome sequence of Capnocytophaga sp. strain KC07075 isolated from cat oral cavity.</title>
        <authorList>
            <person name="Suzuki M."/>
            <person name="Imaoka K."/>
            <person name="Kimura M."/>
            <person name="Morikawa S."/>
            <person name="Maeda K."/>
        </authorList>
    </citation>
    <scope>NUCLEOTIDE SEQUENCE</scope>
    <source>
        <strain evidence="2">KC07075</strain>
        <strain evidence="3 5">KC07079</strain>
    </source>
</reference>
<organism evidence="2 4">
    <name type="scientific">Capnocytophaga catalasegens</name>
    <dbReference type="NCBI Taxonomy" id="1004260"/>
    <lineage>
        <taxon>Bacteria</taxon>
        <taxon>Pseudomonadati</taxon>
        <taxon>Bacteroidota</taxon>
        <taxon>Flavobacteriia</taxon>
        <taxon>Flavobacteriales</taxon>
        <taxon>Flavobacteriaceae</taxon>
        <taxon>Capnocytophaga</taxon>
    </lineage>
</organism>
<proteinExistence type="predicted"/>
<dbReference type="AlphaFoldDB" id="A0AAV5AVE9"/>
<dbReference type="PROSITE" id="PS51257">
    <property type="entry name" value="PROKAR_LIPOPROTEIN"/>
    <property type="match status" value="1"/>
</dbReference>
<keyword evidence="5" id="KW-1185">Reference proteome</keyword>
<dbReference type="EMBL" id="BQKA01000028">
    <property type="protein sequence ID" value="GJM50514.1"/>
    <property type="molecule type" value="Genomic_DNA"/>
</dbReference>
<name>A0AAV5AVE9_9FLAO</name>
<evidence type="ECO:0000313" key="4">
    <source>
        <dbReference type="Proteomes" id="UP001207736"/>
    </source>
</evidence>
<keyword evidence="1" id="KW-0732">Signal</keyword>
<evidence type="ECO:0008006" key="6">
    <source>
        <dbReference type="Google" id="ProtNLM"/>
    </source>
</evidence>
<comment type="caution">
    <text evidence="2">The sequence shown here is derived from an EMBL/GenBank/DDBJ whole genome shotgun (WGS) entry which is preliminary data.</text>
</comment>
<evidence type="ECO:0000313" key="5">
    <source>
        <dbReference type="Proteomes" id="UP001208692"/>
    </source>
</evidence>
<evidence type="ECO:0000313" key="3">
    <source>
        <dbReference type="EMBL" id="GJM52118.1"/>
    </source>
</evidence>
<dbReference type="RefSeq" id="WP_264846369.1">
    <property type="nucleotide sequence ID" value="NZ_BPMA01000021.1"/>
</dbReference>
<feature type="signal peptide" evidence="1">
    <location>
        <begin position="1"/>
        <end position="21"/>
    </location>
</feature>